<feature type="region of interest" description="Disordered" evidence="1">
    <location>
        <begin position="414"/>
        <end position="462"/>
    </location>
</feature>
<feature type="compositionally biased region" description="Basic and acidic residues" evidence="1">
    <location>
        <begin position="434"/>
        <end position="462"/>
    </location>
</feature>
<proteinExistence type="predicted"/>
<keyword evidence="3" id="KW-1185">Reference proteome</keyword>
<dbReference type="InterPro" id="IPR005312">
    <property type="entry name" value="DUF1759"/>
</dbReference>
<evidence type="ECO:0000256" key="1">
    <source>
        <dbReference type="SAM" id="MobiDB-lite"/>
    </source>
</evidence>
<sequence>MEQLQVEEEKSILEAKSAALLKFEEGEGMCAQESTQLLPATRLITSTGETAQLPSAGHFNACTDETAQLLSTGHFNTCTDETAQLLSAGRFNTCTDETTQLLSATRFNASTDATAQLPPATHLNVSSDAARDVTASMPMLPPYPVPQAGAVAGPGDISNQQPARDQLNQSSSAVDVLSTLAKLLTEKNNENRLPVLEPELFTGNIEKFPVWIKGFETYVEHRTSCPIERLHFLGRYTDGAAHSAIAGFLHLRTSDAYTKAKEKLVSRYGNDYLLANSYSKRLRDWPVIRGGDNKGLQQLADFLEHCLMASSAIAGMRTLDDPYTVQLVLKKLPYYVSDRWKRVVDSSVFGRSPRYPTFAAFVDFITTEARIACGPVSMQMEGDIHDEFADAEIGLLLGINCARAIKPREIIPGDNDDPWATVTSQKQEKKKKMTKQEAKEKKMTKEEEKEKKMTKENEEKMSKEKTMMKEVNELCASSEGDENLTPVTPQDESHKRRLGPPIGIDTTGIRSQIVISIHRRIGVRSSVSRPEHHGLITVVVRRRRFITLRRRARA</sequence>
<gene>
    <name evidence="2" type="ORF">FJT64_012313</name>
</gene>
<dbReference type="PANTHER" id="PTHR47331:SF5">
    <property type="entry name" value="RIBONUCLEASE H"/>
    <property type="match status" value="1"/>
</dbReference>
<organism evidence="2 3">
    <name type="scientific">Amphibalanus amphitrite</name>
    <name type="common">Striped barnacle</name>
    <name type="synonym">Balanus amphitrite</name>
    <dbReference type="NCBI Taxonomy" id="1232801"/>
    <lineage>
        <taxon>Eukaryota</taxon>
        <taxon>Metazoa</taxon>
        <taxon>Ecdysozoa</taxon>
        <taxon>Arthropoda</taxon>
        <taxon>Crustacea</taxon>
        <taxon>Multicrustacea</taxon>
        <taxon>Cirripedia</taxon>
        <taxon>Thoracica</taxon>
        <taxon>Thoracicalcarea</taxon>
        <taxon>Balanomorpha</taxon>
        <taxon>Balanoidea</taxon>
        <taxon>Balanidae</taxon>
        <taxon>Amphibalaninae</taxon>
        <taxon>Amphibalanus</taxon>
    </lineage>
</organism>
<dbReference type="AlphaFoldDB" id="A0A6A4V6Z5"/>
<dbReference type="Pfam" id="PF03564">
    <property type="entry name" value="DUF1759"/>
    <property type="match status" value="1"/>
</dbReference>
<feature type="region of interest" description="Disordered" evidence="1">
    <location>
        <begin position="476"/>
        <end position="504"/>
    </location>
</feature>
<reference evidence="2 3" key="1">
    <citation type="submission" date="2019-07" db="EMBL/GenBank/DDBJ databases">
        <title>Draft genome assembly of a fouling barnacle, Amphibalanus amphitrite (Darwin, 1854): The first reference genome for Thecostraca.</title>
        <authorList>
            <person name="Kim W."/>
        </authorList>
    </citation>
    <scope>NUCLEOTIDE SEQUENCE [LARGE SCALE GENOMIC DNA]</scope>
    <source>
        <strain evidence="2">SNU_AA5</strain>
        <tissue evidence="2">Soma without cirri and trophi</tissue>
    </source>
</reference>
<dbReference type="Proteomes" id="UP000440578">
    <property type="component" value="Unassembled WGS sequence"/>
</dbReference>
<dbReference type="PANTHER" id="PTHR47331">
    <property type="entry name" value="PHD-TYPE DOMAIN-CONTAINING PROTEIN"/>
    <property type="match status" value="1"/>
</dbReference>
<dbReference type="OrthoDB" id="10065844at2759"/>
<comment type="caution">
    <text evidence="2">The sequence shown here is derived from an EMBL/GenBank/DDBJ whole genome shotgun (WGS) entry which is preliminary data.</text>
</comment>
<dbReference type="EMBL" id="VIIS01002030">
    <property type="protein sequence ID" value="KAF0289463.1"/>
    <property type="molecule type" value="Genomic_DNA"/>
</dbReference>
<name>A0A6A4V6Z5_AMPAM</name>
<protein>
    <submittedName>
        <fullName evidence="2">Uncharacterized protein</fullName>
    </submittedName>
</protein>
<evidence type="ECO:0000313" key="2">
    <source>
        <dbReference type="EMBL" id="KAF0289463.1"/>
    </source>
</evidence>
<accession>A0A6A4V6Z5</accession>
<evidence type="ECO:0000313" key="3">
    <source>
        <dbReference type="Proteomes" id="UP000440578"/>
    </source>
</evidence>